<dbReference type="SUPFAM" id="SSF55469">
    <property type="entry name" value="FMN-dependent nitroreductase-like"/>
    <property type="match status" value="1"/>
</dbReference>
<dbReference type="AlphaFoldDB" id="A0A074LN80"/>
<dbReference type="Gene3D" id="3.40.109.10">
    <property type="entry name" value="NADH Oxidase"/>
    <property type="match status" value="1"/>
</dbReference>
<dbReference type="Pfam" id="PF00881">
    <property type="entry name" value="Nitroreductase"/>
    <property type="match status" value="1"/>
</dbReference>
<keyword evidence="5" id="KW-1185">Reference proteome</keyword>
<keyword evidence="2" id="KW-0560">Oxidoreductase</keyword>
<dbReference type="eggNOG" id="COG0778">
    <property type="taxonomic scope" value="Bacteria"/>
</dbReference>
<evidence type="ECO:0000256" key="2">
    <source>
        <dbReference type="ARBA" id="ARBA00023002"/>
    </source>
</evidence>
<evidence type="ECO:0000313" key="4">
    <source>
        <dbReference type="EMBL" id="KEO81303.1"/>
    </source>
</evidence>
<evidence type="ECO:0000256" key="1">
    <source>
        <dbReference type="ARBA" id="ARBA00007118"/>
    </source>
</evidence>
<organism evidence="4 5">
    <name type="scientific">Tumebacillus flagellatus</name>
    <dbReference type="NCBI Taxonomy" id="1157490"/>
    <lineage>
        <taxon>Bacteria</taxon>
        <taxon>Bacillati</taxon>
        <taxon>Bacillota</taxon>
        <taxon>Bacilli</taxon>
        <taxon>Bacillales</taxon>
        <taxon>Alicyclobacillaceae</taxon>
        <taxon>Tumebacillus</taxon>
    </lineage>
</organism>
<evidence type="ECO:0000259" key="3">
    <source>
        <dbReference type="Pfam" id="PF00881"/>
    </source>
</evidence>
<dbReference type="GO" id="GO:0016491">
    <property type="term" value="F:oxidoreductase activity"/>
    <property type="evidence" value="ECO:0007669"/>
    <property type="project" value="UniProtKB-KW"/>
</dbReference>
<comment type="caution">
    <text evidence="4">The sequence shown here is derived from an EMBL/GenBank/DDBJ whole genome shotgun (WGS) entry which is preliminary data.</text>
</comment>
<dbReference type="STRING" id="1157490.EL26_21355"/>
<dbReference type="InterPro" id="IPR000415">
    <property type="entry name" value="Nitroreductase-like"/>
</dbReference>
<evidence type="ECO:0000313" key="5">
    <source>
        <dbReference type="Proteomes" id="UP000027931"/>
    </source>
</evidence>
<dbReference type="InterPro" id="IPR029479">
    <property type="entry name" value="Nitroreductase"/>
</dbReference>
<accession>A0A074LN80</accession>
<proteinExistence type="inferred from homology"/>
<dbReference type="Proteomes" id="UP000027931">
    <property type="component" value="Unassembled WGS sequence"/>
</dbReference>
<dbReference type="OrthoDB" id="9782629at2"/>
<comment type="similarity">
    <text evidence="1">Belongs to the nitroreductase family.</text>
</comment>
<sequence length="208" mass="23512">MGDFQNIVKTRRSANKFVEGIEIPRAEVEDIFNVVKFGPSAFNLQHAHFLVVDDPELKERVYEAAFNQYKVKTASAVVAVLGDTLAYQNAPHIYEGLRKLGVISQDEFDETIDMITGMYEGNGPVFQREEAIRNASLAAMTFMLTAKDRGWDTCPMIGFVPDQLREVLSIPERYVPVMLITIGKEDTTSLRPRGYRKPVGEFVSFNRI</sequence>
<dbReference type="EMBL" id="JMIR01000040">
    <property type="protein sequence ID" value="KEO81303.1"/>
    <property type="molecule type" value="Genomic_DNA"/>
</dbReference>
<dbReference type="PANTHER" id="PTHR43673">
    <property type="entry name" value="NAD(P)H NITROREDUCTASE YDGI-RELATED"/>
    <property type="match status" value="1"/>
</dbReference>
<dbReference type="PANTHER" id="PTHR43673:SF12">
    <property type="entry name" value="PROTEIN DRGA"/>
    <property type="match status" value="1"/>
</dbReference>
<dbReference type="RefSeq" id="WP_038093514.1">
    <property type="nucleotide sequence ID" value="NZ_JMIR01000040.1"/>
</dbReference>
<feature type="domain" description="Nitroreductase" evidence="3">
    <location>
        <begin position="8"/>
        <end position="184"/>
    </location>
</feature>
<gene>
    <name evidence="4" type="ORF">EL26_21355</name>
</gene>
<name>A0A074LN80_9BACL</name>
<protein>
    <submittedName>
        <fullName evidence="4">NAD(P)H nitroreductase</fullName>
    </submittedName>
</protein>
<dbReference type="CDD" id="cd02137">
    <property type="entry name" value="MhqN-like"/>
    <property type="match status" value="1"/>
</dbReference>
<reference evidence="4 5" key="1">
    <citation type="journal article" date="2013" name="Int. J. Syst. Evol. Microbiol.">
        <title>Tumebacillus flagellatus sp. nov., an alpha-amylase/pullulanase-producing bacterium isolated from cassava wastewater.</title>
        <authorList>
            <person name="Wang Q."/>
            <person name="Xie N."/>
            <person name="Qin Y."/>
            <person name="Shen N."/>
            <person name="Zhu J."/>
            <person name="Mi H."/>
            <person name="Huang R."/>
        </authorList>
    </citation>
    <scope>NUCLEOTIDE SEQUENCE [LARGE SCALE GENOMIC DNA]</scope>
    <source>
        <strain evidence="4 5">GST4</strain>
    </source>
</reference>